<reference evidence="1 2" key="1">
    <citation type="submission" date="2018-03" db="EMBL/GenBank/DDBJ databases">
        <title>First report of an OXA-48+CTX-M-M-producing Kluyvera ascorbata clone recovered from patients admitted in a University Hospital in Madrid, Spain.</title>
        <authorList>
            <person name="Hernandez-Garcia M."/>
            <person name="Leon-Sampedro R."/>
            <person name="Perez-Viso B."/>
            <person name="Morosini M.I."/>
            <person name="Lopez-Fresnena N."/>
            <person name="Coque T.M."/>
            <person name="Bonten M."/>
            <person name="Malhotra-Kumar S."/>
            <person name="Ruiz-Garbajosa P."/>
            <person name="Canton R."/>
        </authorList>
    </citation>
    <scope>NUCLEOTIDE SEQUENCE [LARGE SCALE GENOMIC DNA]</scope>
    <source>
        <strain evidence="1 2">KA2</strain>
    </source>
</reference>
<comment type="caution">
    <text evidence="1">The sequence shown here is derived from an EMBL/GenBank/DDBJ whole genome shotgun (WGS) entry which is preliminary data.</text>
</comment>
<keyword evidence="2" id="KW-1185">Reference proteome</keyword>
<evidence type="ECO:0000313" key="1">
    <source>
        <dbReference type="EMBL" id="PSR44074.1"/>
    </source>
</evidence>
<evidence type="ECO:0000313" key="2">
    <source>
        <dbReference type="Proteomes" id="UP000240892"/>
    </source>
</evidence>
<gene>
    <name evidence="1" type="ORF">C8256_25225</name>
</gene>
<proteinExistence type="predicted"/>
<name>A0A2T2XUU0_9ENTR</name>
<dbReference type="EMBL" id="PYHO01000052">
    <property type="protein sequence ID" value="PSR44074.1"/>
    <property type="molecule type" value="Genomic_DNA"/>
</dbReference>
<dbReference type="Proteomes" id="UP000240892">
    <property type="component" value="Unassembled WGS sequence"/>
</dbReference>
<dbReference type="AlphaFoldDB" id="A0A2T2XUU0"/>
<organism evidence="1 2">
    <name type="scientific">Kluyvera genomosp. 2</name>
    <dbReference type="NCBI Taxonomy" id="2774054"/>
    <lineage>
        <taxon>Bacteria</taxon>
        <taxon>Pseudomonadati</taxon>
        <taxon>Pseudomonadota</taxon>
        <taxon>Gammaproteobacteria</taxon>
        <taxon>Enterobacterales</taxon>
        <taxon>Enterobacteriaceae</taxon>
        <taxon>Kluyvera</taxon>
    </lineage>
</organism>
<accession>A0A2T2XUU0</accession>
<protein>
    <submittedName>
        <fullName evidence="1">Uncharacterized protein</fullName>
    </submittedName>
</protein>
<sequence>MAAFLLVTTEGKGMKIGVHDGIHFDPDDEFKTEINPKALAALIKQYKHCCRMTKHCSSVAAYRLCPHELARAKQYQTRRDHLEIFLRLLHTESKEYDIEEIDDHFGGEVDDWSLILKDKVPD</sequence>